<feature type="transmembrane region" description="Helical" evidence="1">
    <location>
        <begin position="81"/>
        <end position="99"/>
    </location>
</feature>
<dbReference type="Proteomes" id="UP000553706">
    <property type="component" value="Unassembled WGS sequence"/>
</dbReference>
<evidence type="ECO:0000313" key="3">
    <source>
        <dbReference type="EMBL" id="MBB5372721.1"/>
    </source>
</evidence>
<dbReference type="InterPro" id="IPR000326">
    <property type="entry name" value="PAP2/HPO"/>
</dbReference>
<dbReference type="EMBL" id="JACHFJ010000003">
    <property type="protein sequence ID" value="MBB5372721.1"/>
    <property type="molecule type" value="Genomic_DNA"/>
</dbReference>
<accession>A0A840VM96</accession>
<comment type="caution">
    <text evidence="3">The sequence shown here is derived from an EMBL/GenBank/DDBJ whole genome shotgun (WGS) entry which is preliminary data.</text>
</comment>
<keyword evidence="1" id="KW-1133">Transmembrane helix</keyword>
<keyword evidence="4" id="KW-1185">Reference proteome</keyword>
<gene>
    <name evidence="3" type="ORF">HNP71_000972</name>
</gene>
<dbReference type="AlphaFoldDB" id="A0A840VM96"/>
<dbReference type="Pfam" id="PF01569">
    <property type="entry name" value="PAP2"/>
    <property type="match status" value="1"/>
</dbReference>
<proteinExistence type="predicted"/>
<feature type="transmembrane region" description="Helical" evidence="1">
    <location>
        <begin position="129"/>
        <end position="148"/>
    </location>
</feature>
<organism evidence="3 4">
    <name type="scientific">Acidocella aromatica</name>
    <dbReference type="NCBI Taxonomy" id="1303579"/>
    <lineage>
        <taxon>Bacteria</taxon>
        <taxon>Pseudomonadati</taxon>
        <taxon>Pseudomonadota</taxon>
        <taxon>Alphaproteobacteria</taxon>
        <taxon>Acetobacterales</taxon>
        <taxon>Acidocellaceae</taxon>
        <taxon>Acidocella</taxon>
    </lineage>
</organism>
<keyword evidence="1" id="KW-0812">Transmembrane</keyword>
<dbReference type="InterPro" id="IPR036938">
    <property type="entry name" value="PAP2/HPO_sf"/>
</dbReference>
<dbReference type="SMART" id="SM00014">
    <property type="entry name" value="acidPPc"/>
    <property type="match status" value="1"/>
</dbReference>
<feature type="domain" description="Phosphatidic acid phosphatase type 2/haloperoxidase" evidence="2">
    <location>
        <begin position="33"/>
        <end position="144"/>
    </location>
</feature>
<protein>
    <submittedName>
        <fullName evidence="3">Membrane-associated phospholipid phosphatase</fullName>
    </submittedName>
</protein>
<evidence type="ECO:0000256" key="1">
    <source>
        <dbReference type="SAM" id="Phobius"/>
    </source>
</evidence>
<dbReference type="SUPFAM" id="SSF48317">
    <property type="entry name" value="Acid phosphatase/Vanadium-dependent haloperoxidase"/>
    <property type="match status" value="1"/>
</dbReference>
<dbReference type="RefSeq" id="WP_183265748.1">
    <property type="nucleotide sequence ID" value="NZ_JACHFJ010000003.1"/>
</dbReference>
<dbReference type="Gene3D" id="1.20.144.10">
    <property type="entry name" value="Phosphatidic acid phosphatase type 2/haloperoxidase"/>
    <property type="match status" value="1"/>
</dbReference>
<feature type="transmembrane region" description="Helical" evidence="1">
    <location>
        <begin position="106"/>
        <end position="123"/>
    </location>
</feature>
<sequence length="151" mass="16308">MPSVFALPFAGLFLLWALAQKLRDAARLNPLALRVSLAILAATAAKDELKWLFGRTWPGSWLKYGMYGFHPLTDSALCGGFPSGHTAYISAPLGVLWVLHPRWRPLYAALILAVMTGLVGADYHFISDVLAGLITGTACAWGTLVLLGREA</sequence>
<evidence type="ECO:0000259" key="2">
    <source>
        <dbReference type="SMART" id="SM00014"/>
    </source>
</evidence>
<name>A0A840VM96_9PROT</name>
<reference evidence="3 4" key="1">
    <citation type="submission" date="2020-08" db="EMBL/GenBank/DDBJ databases">
        <title>Genomic Encyclopedia of Type Strains, Phase IV (KMG-IV): sequencing the most valuable type-strain genomes for metagenomic binning, comparative biology and taxonomic classification.</title>
        <authorList>
            <person name="Goeker M."/>
        </authorList>
    </citation>
    <scope>NUCLEOTIDE SEQUENCE [LARGE SCALE GENOMIC DNA]</scope>
    <source>
        <strain evidence="3 4">DSM 27026</strain>
    </source>
</reference>
<evidence type="ECO:0000313" key="4">
    <source>
        <dbReference type="Proteomes" id="UP000553706"/>
    </source>
</evidence>
<keyword evidence="1" id="KW-0472">Membrane</keyword>